<accession>A0A9W8Q333</accession>
<feature type="region of interest" description="Disordered" evidence="1">
    <location>
        <begin position="41"/>
        <end position="71"/>
    </location>
</feature>
<evidence type="ECO:0000313" key="3">
    <source>
        <dbReference type="Proteomes" id="UP001144673"/>
    </source>
</evidence>
<dbReference type="Proteomes" id="UP001144673">
    <property type="component" value="Chromosome 2"/>
</dbReference>
<dbReference type="RefSeq" id="XP_056048116.1">
    <property type="nucleotide sequence ID" value="XM_056204732.1"/>
</dbReference>
<protein>
    <submittedName>
        <fullName evidence="2">Uncharacterized protein</fullName>
    </submittedName>
</protein>
<comment type="caution">
    <text evidence="2">The sequence shown here is derived from an EMBL/GenBank/DDBJ whole genome shotgun (WGS) entry which is preliminary data.</text>
</comment>
<sequence>MLVVLLSLQGNAGSQDLQIGRHIGWRYHCMLTFFEVGSDSTQDMNTADSPSSGLPQSEAVRQPSPEPDPENELINQMRVENQRNRLIILRLGGENERKDHLILQQAEEIRFMAQENRDKDRTIQQQGGALDRITRERDRAILESGLIAIEKNEIIIENNQAILAKIEAVLERNQLADRLRLSVALPLRKENMQDNTTQGTHTDERRFSMEDDPVSRLGWQLLQPPSRTGATIPCTFVGYNPVIQFHVPETSETSEEQRPP</sequence>
<evidence type="ECO:0000256" key="1">
    <source>
        <dbReference type="SAM" id="MobiDB-lite"/>
    </source>
</evidence>
<dbReference type="EMBL" id="JAJHUN010000011">
    <property type="protein sequence ID" value="KAJ4144446.1"/>
    <property type="molecule type" value="Genomic_DNA"/>
</dbReference>
<organism evidence="2 3">
    <name type="scientific">Akanthomyces muscarius</name>
    <name type="common">Entomopathogenic fungus</name>
    <name type="synonym">Lecanicillium muscarium</name>
    <dbReference type="NCBI Taxonomy" id="2231603"/>
    <lineage>
        <taxon>Eukaryota</taxon>
        <taxon>Fungi</taxon>
        <taxon>Dikarya</taxon>
        <taxon>Ascomycota</taxon>
        <taxon>Pezizomycotina</taxon>
        <taxon>Sordariomycetes</taxon>
        <taxon>Hypocreomycetidae</taxon>
        <taxon>Hypocreales</taxon>
        <taxon>Cordycipitaceae</taxon>
        <taxon>Akanthomyces</taxon>
    </lineage>
</organism>
<feature type="compositionally biased region" description="Polar residues" evidence="1">
    <location>
        <begin position="41"/>
        <end position="55"/>
    </location>
</feature>
<dbReference type="GeneID" id="80890487"/>
<evidence type="ECO:0000313" key="2">
    <source>
        <dbReference type="EMBL" id="KAJ4144446.1"/>
    </source>
</evidence>
<dbReference type="AlphaFoldDB" id="A0A9W8Q333"/>
<gene>
    <name evidence="2" type="ORF">LMH87_003328</name>
</gene>
<proteinExistence type="predicted"/>
<keyword evidence="3" id="KW-1185">Reference proteome</keyword>
<name>A0A9W8Q333_AKAMU</name>
<reference evidence="2" key="1">
    <citation type="journal article" date="2023" name="Access Microbiol">
        <title>De-novo genome assembly for Akanthomyces muscarius, a biocontrol agent of insect agricultural pests.</title>
        <authorList>
            <person name="Erdos Z."/>
            <person name="Studholme D.J."/>
            <person name="Raymond B."/>
            <person name="Sharma M."/>
        </authorList>
    </citation>
    <scope>NUCLEOTIDE SEQUENCE</scope>
    <source>
        <strain evidence="2">Ve6</strain>
    </source>
</reference>
<dbReference type="KEGG" id="amus:LMH87_003328"/>